<sequence>MILFSTISAAVYLLVSVASRKFYSSAELEVERMPLAAYGNQTLTKEMLEPLP</sequence>
<proteinExistence type="predicted"/>
<dbReference type="STRING" id="572036.SAMN05661099_0305"/>
<protein>
    <submittedName>
        <fullName evidence="1">Uncharacterized protein</fullName>
    </submittedName>
</protein>
<evidence type="ECO:0000313" key="2">
    <source>
        <dbReference type="Proteomes" id="UP000189981"/>
    </source>
</evidence>
<name>A0A1T5A471_9SPHI</name>
<organism evidence="1 2">
    <name type="scientific">Daejeonella lutea</name>
    <dbReference type="NCBI Taxonomy" id="572036"/>
    <lineage>
        <taxon>Bacteria</taxon>
        <taxon>Pseudomonadati</taxon>
        <taxon>Bacteroidota</taxon>
        <taxon>Sphingobacteriia</taxon>
        <taxon>Sphingobacteriales</taxon>
        <taxon>Sphingobacteriaceae</taxon>
        <taxon>Daejeonella</taxon>
    </lineage>
</organism>
<dbReference type="AlphaFoldDB" id="A0A1T5A471"/>
<reference evidence="2" key="1">
    <citation type="submission" date="2017-02" db="EMBL/GenBank/DDBJ databases">
        <authorList>
            <person name="Varghese N."/>
            <person name="Submissions S."/>
        </authorList>
    </citation>
    <scope>NUCLEOTIDE SEQUENCE [LARGE SCALE GENOMIC DNA]</scope>
    <source>
        <strain evidence="2">DSM 22385</strain>
    </source>
</reference>
<evidence type="ECO:0000313" key="1">
    <source>
        <dbReference type="EMBL" id="SKB29774.1"/>
    </source>
</evidence>
<gene>
    <name evidence="1" type="ORF">SAMN05661099_0305</name>
</gene>
<accession>A0A1T5A471</accession>
<dbReference type="EMBL" id="FUYR01000001">
    <property type="protein sequence ID" value="SKB29774.1"/>
    <property type="molecule type" value="Genomic_DNA"/>
</dbReference>
<dbReference type="Proteomes" id="UP000189981">
    <property type="component" value="Unassembled WGS sequence"/>
</dbReference>
<keyword evidence="2" id="KW-1185">Reference proteome</keyword>
<dbReference type="RefSeq" id="WP_170878353.1">
    <property type="nucleotide sequence ID" value="NZ_FUYR01000001.1"/>
</dbReference>